<keyword evidence="1" id="KW-0472">Membrane</keyword>
<protein>
    <submittedName>
        <fullName evidence="2">Uncharacterized protein</fullName>
    </submittedName>
</protein>
<feature type="transmembrane region" description="Helical" evidence="1">
    <location>
        <begin position="79"/>
        <end position="99"/>
    </location>
</feature>
<keyword evidence="1" id="KW-0812">Transmembrane</keyword>
<comment type="caution">
    <text evidence="2">The sequence shown here is derived from an EMBL/GenBank/DDBJ whole genome shotgun (WGS) entry which is preliminary data.</text>
</comment>
<feature type="transmembrane region" description="Helical" evidence="1">
    <location>
        <begin position="119"/>
        <end position="139"/>
    </location>
</feature>
<evidence type="ECO:0000313" key="2">
    <source>
        <dbReference type="EMBL" id="PWN01548.1"/>
    </source>
</evidence>
<feature type="transmembrane region" description="Helical" evidence="1">
    <location>
        <begin position="12"/>
        <end position="32"/>
    </location>
</feature>
<feature type="transmembrane region" description="Helical" evidence="1">
    <location>
        <begin position="44"/>
        <end position="67"/>
    </location>
</feature>
<evidence type="ECO:0000256" key="1">
    <source>
        <dbReference type="SAM" id="Phobius"/>
    </source>
</evidence>
<dbReference type="Proteomes" id="UP000245507">
    <property type="component" value="Unassembled WGS sequence"/>
</dbReference>
<reference evidence="2 3" key="1">
    <citation type="submission" date="2018-05" db="EMBL/GenBank/DDBJ databases">
        <title>Nocardioides silvaticus genome.</title>
        <authorList>
            <person name="Li C."/>
            <person name="Wang G."/>
        </authorList>
    </citation>
    <scope>NUCLEOTIDE SEQUENCE [LARGE SCALE GENOMIC DNA]</scope>
    <source>
        <strain evidence="2 3">CCTCC AB 2018079</strain>
    </source>
</reference>
<dbReference type="AlphaFoldDB" id="A0A316TCP8"/>
<proteinExistence type="predicted"/>
<accession>A0A316TCP8</accession>
<dbReference type="RefSeq" id="WP_109696519.1">
    <property type="nucleotide sequence ID" value="NZ_QGDD01000009.1"/>
</dbReference>
<name>A0A316TCP8_9ACTN</name>
<organism evidence="2 3">
    <name type="scientific">Nocardioides silvaticus</name>
    <dbReference type="NCBI Taxonomy" id="2201891"/>
    <lineage>
        <taxon>Bacteria</taxon>
        <taxon>Bacillati</taxon>
        <taxon>Actinomycetota</taxon>
        <taxon>Actinomycetes</taxon>
        <taxon>Propionibacteriales</taxon>
        <taxon>Nocardioidaceae</taxon>
        <taxon>Nocardioides</taxon>
    </lineage>
</organism>
<sequence>MLPTLNGRIQTRIFMLVVFGSIITFLITPLLPDGLPGVPGFDGTYYRITFIILATVLVLGILWELLYHLIQQFRWEKDWPTMFGLITAINEGALVWILLELGLVPGLPVGVDEGDLPSFFFWAFFIDFSVIWLFIWIWTNGPMRVPFIRWRFFGGRII</sequence>
<evidence type="ECO:0000313" key="3">
    <source>
        <dbReference type="Proteomes" id="UP000245507"/>
    </source>
</evidence>
<gene>
    <name evidence="2" type="ORF">DJ010_18585</name>
</gene>
<keyword evidence="3" id="KW-1185">Reference proteome</keyword>
<dbReference type="OrthoDB" id="4546196at2"/>
<keyword evidence="1" id="KW-1133">Transmembrane helix</keyword>
<dbReference type="EMBL" id="QGDD01000009">
    <property type="protein sequence ID" value="PWN01548.1"/>
    <property type="molecule type" value="Genomic_DNA"/>
</dbReference>